<reference evidence="4" key="1">
    <citation type="submission" date="2025-08" db="UniProtKB">
        <authorList>
            <consortium name="RefSeq"/>
        </authorList>
    </citation>
    <scope>IDENTIFICATION</scope>
</reference>
<sequence>MEFRSTGPPPFEGTTNPDEVDQWVAKMEKAFVVMNCTPEEKLRFGIYMIQGPTNDWYNGEIRIRQGKEFESWAELRKALFGKYFTRDKQRQLERQFIRLTQGNRSVDEYEVEFDRLSKYASKLVEDDQSRANRFEEGLHPHIRRGLALLHLSTYAEVVGCAKSLDSVWKDTQEQKKSFQKKRGRNFDNQSTRPTGAGDRNNSGNRVQAESQTINGPPAQRPRKLAPILLPGLTSQVVLLVVELTGLQIAYGLPELVIEFQGGTRRKTPSSFSNSAGEKVVSGQPSSSTYQKTGRPKTQGRVYALTQEDAHASNAVVSGTLPVYSAYACVLFDSRATHSFISSAFVRKHALPAVVLDYDLSVATPVGDALVISTVCVNCPVVIDNHVLLADLHVMSMKYFDVILGMD</sequence>
<dbReference type="Gene3D" id="2.40.70.10">
    <property type="entry name" value="Acid Proteases"/>
    <property type="match status" value="1"/>
</dbReference>
<dbReference type="PANTHER" id="PTHR15503">
    <property type="entry name" value="LDOC1 RELATED"/>
    <property type="match status" value="1"/>
</dbReference>
<feature type="compositionally biased region" description="Polar residues" evidence="1">
    <location>
        <begin position="282"/>
        <end position="291"/>
    </location>
</feature>
<feature type="compositionally biased region" description="Polar residues" evidence="1">
    <location>
        <begin position="186"/>
        <end position="214"/>
    </location>
</feature>
<organism evidence="3 4">
    <name type="scientific">Dioscorea cayennensis subsp. rotundata</name>
    <name type="common">White Guinea yam</name>
    <name type="synonym">Dioscorea rotundata</name>
    <dbReference type="NCBI Taxonomy" id="55577"/>
    <lineage>
        <taxon>Eukaryota</taxon>
        <taxon>Viridiplantae</taxon>
        <taxon>Streptophyta</taxon>
        <taxon>Embryophyta</taxon>
        <taxon>Tracheophyta</taxon>
        <taxon>Spermatophyta</taxon>
        <taxon>Magnoliopsida</taxon>
        <taxon>Liliopsida</taxon>
        <taxon>Dioscoreales</taxon>
        <taxon>Dioscoreaceae</taxon>
        <taxon>Dioscorea</taxon>
    </lineage>
</organism>
<evidence type="ECO:0000259" key="2">
    <source>
        <dbReference type="Pfam" id="PF03732"/>
    </source>
</evidence>
<evidence type="ECO:0000313" key="4">
    <source>
        <dbReference type="RefSeq" id="XP_039117946.1"/>
    </source>
</evidence>
<proteinExistence type="predicted"/>
<gene>
    <name evidence="4" type="primary">LOC120253765</name>
</gene>
<feature type="region of interest" description="Disordered" evidence="1">
    <location>
        <begin position="175"/>
        <end position="221"/>
    </location>
</feature>
<dbReference type="InterPro" id="IPR005162">
    <property type="entry name" value="Retrotrans_gag_dom"/>
</dbReference>
<keyword evidence="3" id="KW-1185">Reference proteome</keyword>
<dbReference type="Proteomes" id="UP001515500">
    <property type="component" value="Unplaced"/>
</dbReference>
<name>A0AB40AUK3_DIOCR</name>
<accession>A0AB40AUK3</accession>
<protein>
    <submittedName>
        <fullName evidence="4">Uncharacterized protein LOC120253765</fullName>
    </submittedName>
</protein>
<dbReference type="CDD" id="cd00303">
    <property type="entry name" value="retropepsin_like"/>
    <property type="match status" value="1"/>
</dbReference>
<dbReference type="Pfam" id="PF08284">
    <property type="entry name" value="RVP_2"/>
    <property type="match status" value="1"/>
</dbReference>
<evidence type="ECO:0000256" key="1">
    <source>
        <dbReference type="SAM" id="MobiDB-lite"/>
    </source>
</evidence>
<feature type="domain" description="Retrotransposon gag" evidence="2">
    <location>
        <begin position="49"/>
        <end position="139"/>
    </location>
</feature>
<dbReference type="Pfam" id="PF03732">
    <property type="entry name" value="Retrotrans_gag"/>
    <property type="match status" value="1"/>
</dbReference>
<dbReference type="InterPro" id="IPR021109">
    <property type="entry name" value="Peptidase_aspartic_dom_sf"/>
</dbReference>
<evidence type="ECO:0000313" key="3">
    <source>
        <dbReference type="Proteomes" id="UP001515500"/>
    </source>
</evidence>
<dbReference type="RefSeq" id="XP_039117946.1">
    <property type="nucleotide sequence ID" value="XM_039262012.1"/>
</dbReference>
<feature type="region of interest" description="Disordered" evidence="1">
    <location>
        <begin position="266"/>
        <end position="296"/>
    </location>
</feature>
<dbReference type="InterPro" id="IPR032567">
    <property type="entry name" value="RTL1-rel"/>
</dbReference>
<dbReference type="PANTHER" id="PTHR15503:SF45">
    <property type="entry name" value="RNA-DIRECTED DNA POLYMERASE HOMOLOG"/>
    <property type="match status" value="1"/>
</dbReference>
<dbReference type="AlphaFoldDB" id="A0AB40AUK3"/>
<dbReference type="GeneID" id="120253765"/>